<dbReference type="NCBIfam" id="TIGR00199">
    <property type="entry name" value="PncC_domain"/>
    <property type="match status" value="1"/>
</dbReference>
<dbReference type="EMBL" id="FOXF01000036">
    <property type="protein sequence ID" value="SFP55311.1"/>
    <property type="molecule type" value="Genomic_DNA"/>
</dbReference>
<feature type="domain" description="CinA C-terminal" evidence="1">
    <location>
        <begin position="12"/>
        <end position="164"/>
    </location>
</feature>
<gene>
    <name evidence="2" type="ORF">SAMN02910344_01705</name>
</gene>
<keyword evidence="3" id="KW-1185">Reference proteome</keyword>
<protein>
    <submittedName>
        <fullName evidence="2">Nicotinamide-nucleotide amidase</fullName>
    </submittedName>
</protein>
<dbReference type="Pfam" id="PF02464">
    <property type="entry name" value="CinA"/>
    <property type="match status" value="1"/>
</dbReference>
<evidence type="ECO:0000313" key="2">
    <source>
        <dbReference type="EMBL" id="SFP55311.1"/>
    </source>
</evidence>
<dbReference type="InterPro" id="IPR008136">
    <property type="entry name" value="CinA_C"/>
</dbReference>
<dbReference type="SUPFAM" id="SSF142433">
    <property type="entry name" value="CinA-like"/>
    <property type="match status" value="1"/>
</dbReference>
<dbReference type="InterPro" id="IPR036653">
    <property type="entry name" value="CinA-like_C"/>
</dbReference>
<reference evidence="2 3" key="1">
    <citation type="submission" date="2016-10" db="EMBL/GenBank/DDBJ databases">
        <authorList>
            <person name="Varghese N."/>
            <person name="Submissions S."/>
        </authorList>
    </citation>
    <scope>NUCLEOTIDE SEQUENCE [LARGE SCALE GENOMIC DNA]</scope>
    <source>
        <strain evidence="2 3">DSM 1361</strain>
    </source>
</reference>
<dbReference type="Proteomes" id="UP000243745">
    <property type="component" value="Unassembled WGS sequence"/>
</dbReference>
<proteinExistence type="predicted"/>
<evidence type="ECO:0000259" key="1">
    <source>
        <dbReference type="Pfam" id="PF02464"/>
    </source>
</evidence>
<name>A0A662ZIK3_9GAMM</name>
<dbReference type="AlphaFoldDB" id="A0A662ZIK3"/>
<dbReference type="Gene3D" id="3.90.950.20">
    <property type="entry name" value="CinA-like"/>
    <property type="match status" value="1"/>
</dbReference>
<sequence>MLTEKCMNELLELAADLGKMLKNGGKIMCTAESCTGGLISGFITEISGSSEWFDRAFITYTNEAKKDMLGVSGATLAQFGAVSEQTVREMVKGAVSSSLGTVGVAVSGIAGPTGGTPDKPVGTVWMAWMYPDGIIEAECQHFAGDRQSVRLQTVKKAFEVLLDKMPKHMN</sequence>
<accession>A0A662ZIK3</accession>
<organism evidence="2 3">
    <name type="scientific">Ruminobacter amylophilus</name>
    <dbReference type="NCBI Taxonomy" id="867"/>
    <lineage>
        <taxon>Bacteria</taxon>
        <taxon>Pseudomonadati</taxon>
        <taxon>Pseudomonadota</taxon>
        <taxon>Gammaproteobacteria</taxon>
        <taxon>Aeromonadales</taxon>
        <taxon>Succinivibrionaceae</taxon>
        <taxon>Ruminobacter</taxon>
    </lineage>
</organism>
<evidence type="ECO:0000313" key="3">
    <source>
        <dbReference type="Proteomes" id="UP000243745"/>
    </source>
</evidence>